<keyword evidence="11" id="KW-0963">Cytoplasm</keyword>
<gene>
    <name evidence="11" type="primary">whiB</name>
    <name evidence="14" type="ORF">OG699_37770</name>
</gene>
<dbReference type="GO" id="GO:0003677">
    <property type="term" value="F:DNA binding"/>
    <property type="evidence" value="ECO:0007669"/>
    <property type="project" value="UniProtKB-UniRule"/>
</dbReference>
<comment type="cofactor">
    <cofactor evidence="11">
        <name>[4Fe-4S] cluster</name>
        <dbReference type="ChEBI" id="CHEBI:49883"/>
    </cofactor>
    <text evidence="11">Binds 1 [4Fe-4S] cluster per subunit. Following nitrosylation of the [4Fe-4S] cluster binds 1 [4Fe-8(NO)] cluster per subunit.</text>
</comment>
<evidence type="ECO:0000256" key="4">
    <source>
        <dbReference type="ARBA" id="ARBA00022723"/>
    </source>
</evidence>
<dbReference type="PANTHER" id="PTHR38839">
    <property type="entry name" value="TRANSCRIPTIONAL REGULATOR WHID-RELATED"/>
    <property type="match status" value="1"/>
</dbReference>
<keyword evidence="7 11" id="KW-0805">Transcription regulation</keyword>
<dbReference type="InterPro" id="IPR003482">
    <property type="entry name" value="Whib"/>
</dbReference>
<dbReference type="InterPro" id="IPR034768">
    <property type="entry name" value="4FE4S_WBL"/>
</dbReference>
<evidence type="ECO:0000256" key="9">
    <source>
        <dbReference type="ARBA" id="ARBA00023157"/>
    </source>
</evidence>
<dbReference type="GO" id="GO:0005737">
    <property type="term" value="C:cytoplasm"/>
    <property type="evidence" value="ECO:0007669"/>
    <property type="project" value="UniProtKB-SubCell"/>
</dbReference>
<keyword evidence="6 11" id="KW-0411">Iron-sulfur</keyword>
<dbReference type="GO" id="GO:0046872">
    <property type="term" value="F:metal ion binding"/>
    <property type="evidence" value="ECO:0007669"/>
    <property type="project" value="UniProtKB-KW"/>
</dbReference>
<dbReference type="AlphaFoldDB" id="A0AAU3I6A2"/>
<evidence type="ECO:0000313" key="14">
    <source>
        <dbReference type="EMBL" id="WTZ13212.1"/>
    </source>
</evidence>
<dbReference type="GO" id="GO:0047134">
    <property type="term" value="F:protein-disulfide reductase [NAD(P)H] activity"/>
    <property type="evidence" value="ECO:0007669"/>
    <property type="project" value="TreeGrafter"/>
</dbReference>
<dbReference type="GO" id="GO:0051539">
    <property type="term" value="F:4 iron, 4 sulfur cluster binding"/>
    <property type="evidence" value="ECO:0007669"/>
    <property type="project" value="UniProtKB-UniRule"/>
</dbReference>
<feature type="binding site" evidence="11">
    <location>
        <position position="54"/>
    </location>
    <ligand>
        <name>[4Fe-4S] cluster</name>
        <dbReference type="ChEBI" id="CHEBI:49883"/>
    </ligand>
</feature>
<evidence type="ECO:0000256" key="8">
    <source>
        <dbReference type="ARBA" id="ARBA00023125"/>
    </source>
</evidence>
<feature type="region of interest" description="Disordered" evidence="12">
    <location>
        <begin position="1"/>
        <end position="22"/>
    </location>
</feature>
<evidence type="ECO:0000256" key="10">
    <source>
        <dbReference type="ARBA" id="ARBA00023163"/>
    </source>
</evidence>
<evidence type="ECO:0000259" key="13">
    <source>
        <dbReference type="PROSITE" id="PS51674"/>
    </source>
</evidence>
<comment type="similarity">
    <text evidence="2 11">Belongs to the WhiB family.</text>
</comment>
<proteinExistence type="inferred from homology"/>
<reference evidence="14" key="1">
    <citation type="submission" date="2022-10" db="EMBL/GenBank/DDBJ databases">
        <title>The complete genomes of actinobacterial strains from the NBC collection.</title>
        <authorList>
            <person name="Joergensen T.S."/>
            <person name="Alvarez Arevalo M."/>
            <person name="Sterndorff E.B."/>
            <person name="Faurdal D."/>
            <person name="Vuksanovic O."/>
            <person name="Mourched A.-S."/>
            <person name="Charusanti P."/>
            <person name="Shaw S."/>
            <person name="Blin K."/>
            <person name="Weber T."/>
        </authorList>
    </citation>
    <scope>NUCLEOTIDE SEQUENCE</scope>
    <source>
        <strain evidence="14">NBC_01393</strain>
    </source>
</reference>
<feature type="binding site" evidence="11">
    <location>
        <position position="60"/>
    </location>
    <ligand>
        <name>[4Fe-4S] cluster</name>
        <dbReference type="ChEBI" id="CHEBI:49883"/>
    </ligand>
</feature>
<dbReference type="Pfam" id="PF02467">
    <property type="entry name" value="Whib"/>
    <property type="match status" value="1"/>
</dbReference>
<comment type="PTM">
    <text evidence="11">Upon Fe-S cluster removal intramolecular disulfide bonds are formed.</text>
</comment>
<comment type="function">
    <text evidence="11">Acts as a transcriptional regulator. Probably redox-responsive. The apo- but not holo-form probably binds DNA.</text>
</comment>
<evidence type="ECO:0000256" key="12">
    <source>
        <dbReference type="SAM" id="MobiDB-lite"/>
    </source>
</evidence>
<keyword evidence="8 11" id="KW-0238">DNA-binding</keyword>
<feature type="domain" description="4Fe-4S Wbl-type" evidence="13">
    <location>
        <begin position="17"/>
        <end position="84"/>
    </location>
</feature>
<comment type="subcellular location">
    <subcellularLocation>
        <location evidence="1 11">Cytoplasm</location>
    </subcellularLocation>
</comment>
<evidence type="ECO:0000256" key="1">
    <source>
        <dbReference type="ARBA" id="ARBA00004496"/>
    </source>
</evidence>
<comment type="PTM">
    <text evidence="11">The Fe-S cluster can be nitrosylated by nitric oxide (NO).</text>
</comment>
<dbReference type="PROSITE" id="PS51674">
    <property type="entry name" value="4FE4S_WBL"/>
    <property type="match status" value="1"/>
</dbReference>
<evidence type="ECO:0000256" key="3">
    <source>
        <dbReference type="ARBA" id="ARBA00022485"/>
    </source>
</evidence>
<keyword evidence="3 11" id="KW-0004">4Fe-4S</keyword>
<protein>
    <recommendedName>
        <fullName evidence="11">Transcriptional regulator WhiB</fullName>
    </recommendedName>
</protein>
<keyword evidence="10 11" id="KW-0804">Transcription</keyword>
<dbReference type="GO" id="GO:0045454">
    <property type="term" value="P:cell redox homeostasis"/>
    <property type="evidence" value="ECO:0007669"/>
    <property type="project" value="TreeGrafter"/>
</dbReference>
<keyword evidence="4 11" id="KW-0479">Metal-binding</keyword>
<organism evidence="14">
    <name type="scientific">Streptomyces sp. NBC_01393</name>
    <dbReference type="NCBI Taxonomy" id="2903851"/>
    <lineage>
        <taxon>Bacteria</taxon>
        <taxon>Bacillati</taxon>
        <taxon>Actinomycetota</taxon>
        <taxon>Actinomycetes</taxon>
        <taxon>Kitasatosporales</taxon>
        <taxon>Streptomycetaceae</taxon>
        <taxon>Streptomyces</taxon>
    </lineage>
</organism>
<keyword evidence="9 11" id="KW-1015">Disulfide bond</keyword>
<evidence type="ECO:0000256" key="6">
    <source>
        <dbReference type="ARBA" id="ARBA00023014"/>
    </source>
</evidence>
<accession>A0AAU3I6A2</accession>
<feature type="region of interest" description="Disordered" evidence="12">
    <location>
        <begin position="110"/>
        <end position="139"/>
    </location>
</feature>
<evidence type="ECO:0000256" key="11">
    <source>
        <dbReference type="HAMAP-Rule" id="MF_01479"/>
    </source>
</evidence>
<feature type="binding site" evidence="11">
    <location>
        <position position="18"/>
    </location>
    <ligand>
        <name>[4Fe-4S] cluster</name>
        <dbReference type="ChEBI" id="CHEBI:49883"/>
    </ligand>
</feature>
<name>A0AAU3I6A2_9ACTN</name>
<dbReference type="EMBL" id="CP109546">
    <property type="protein sequence ID" value="WTZ13212.1"/>
    <property type="molecule type" value="Genomic_DNA"/>
</dbReference>
<dbReference type="GO" id="GO:0045892">
    <property type="term" value="P:negative regulation of DNA-templated transcription"/>
    <property type="evidence" value="ECO:0007669"/>
    <property type="project" value="TreeGrafter"/>
</dbReference>
<feature type="binding site" evidence="11">
    <location>
        <position position="45"/>
    </location>
    <ligand>
        <name>[4Fe-4S] cluster</name>
        <dbReference type="ChEBI" id="CHEBI:49883"/>
    </ligand>
</feature>
<dbReference type="GO" id="GO:0035731">
    <property type="term" value="F:dinitrosyl-iron complex binding"/>
    <property type="evidence" value="ECO:0007669"/>
    <property type="project" value="UniProtKB-UniRule"/>
</dbReference>
<evidence type="ECO:0000256" key="7">
    <source>
        <dbReference type="ARBA" id="ARBA00023015"/>
    </source>
</evidence>
<sequence>MNAPEWDGGGNPDKEASCRKFRPTREHDDFFGDGSGEEAEAKHICNGTYTARVCPLREQCLQFALINNEHYGVWGGLTVLERAYIRRFVPKKEWSYDRAPSREDIEAVWPDRLPPEDDEADGEDGAVGGDEEVHLAAAG</sequence>
<evidence type="ECO:0000256" key="5">
    <source>
        <dbReference type="ARBA" id="ARBA00023004"/>
    </source>
</evidence>
<dbReference type="HAMAP" id="MF_01479">
    <property type="entry name" value="WhiB"/>
    <property type="match status" value="1"/>
</dbReference>
<evidence type="ECO:0000256" key="2">
    <source>
        <dbReference type="ARBA" id="ARBA00006597"/>
    </source>
</evidence>
<feature type="compositionally biased region" description="Basic and acidic residues" evidence="12">
    <location>
        <begin position="12"/>
        <end position="22"/>
    </location>
</feature>
<keyword evidence="5 11" id="KW-0408">Iron</keyword>